<sequence length="47" mass="5385">MFQRVTNAFQDASSNAWVTESVTVTGFPRVALRRRHKLRISSTLHVL</sequence>
<dbReference type="AlphaFoldDB" id="A0AAV1UST7"/>
<organism evidence="1 2">
    <name type="scientific">Peronospora matthiolae</name>
    <dbReference type="NCBI Taxonomy" id="2874970"/>
    <lineage>
        <taxon>Eukaryota</taxon>
        <taxon>Sar</taxon>
        <taxon>Stramenopiles</taxon>
        <taxon>Oomycota</taxon>
        <taxon>Peronosporomycetes</taxon>
        <taxon>Peronosporales</taxon>
        <taxon>Peronosporaceae</taxon>
        <taxon>Peronospora</taxon>
    </lineage>
</organism>
<accession>A0AAV1UST7</accession>
<protein>
    <recommendedName>
        <fullName evidence="3">Polyketide synthase</fullName>
    </recommendedName>
</protein>
<dbReference type="EMBL" id="CAKLBY020000225">
    <property type="protein sequence ID" value="CAK7936737.1"/>
    <property type="molecule type" value="Genomic_DNA"/>
</dbReference>
<evidence type="ECO:0000313" key="1">
    <source>
        <dbReference type="EMBL" id="CAK7936737.1"/>
    </source>
</evidence>
<name>A0AAV1UST7_9STRA</name>
<comment type="caution">
    <text evidence="1">The sequence shown here is derived from an EMBL/GenBank/DDBJ whole genome shotgun (WGS) entry which is preliminary data.</text>
</comment>
<dbReference type="Proteomes" id="UP001162060">
    <property type="component" value="Unassembled WGS sequence"/>
</dbReference>
<gene>
    <name evidence="1" type="ORF">PM001_LOCUS21887</name>
</gene>
<evidence type="ECO:0008006" key="3">
    <source>
        <dbReference type="Google" id="ProtNLM"/>
    </source>
</evidence>
<proteinExistence type="predicted"/>
<evidence type="ECO:0000313" key="2">
    <source>
        <dbReference type="Proteomes" id="UP001162060"/>
    </source>
</evidence>
<reference evidence="1" key="1">
    <citation type="submission" date="2024-01" db="EMBL/GenBank/DDBJ databases">
        <authorList>
            <person name="Webb A."/>
        </authorList>
    </citation>
    <scope>NUCLEOTIDE SEQUENCE</scope>
    <source>
        <strain evidence="1">Pm1</strain>
    </source>
</reference>